<keyword evidence="3" id="KW-1185">Reference proteome</keyword>
<evidence type="ECO:0000313" key="3">
    <source>
        <dbReference type="Proteomes" id="UP000193920"/>
    </source>
</evidence>
<gene>
    <name evidence="2" type="ORF">LY90DRAFT_216902</name>
</gene>
<evidence type="ECO:0000313" key="2">
    <source>
        <dbReference type="EMBL" id="ORY67888.1"/>
    </source>
</evidence>
<keyword evidence="1" id="KW-0175">Coiled coil</keyword>
<accession>A0A1Y2E8J8</accession>
<feature type="coiled-coil region" evidence="1">
    <location>
        <begin position="407"/>
        <end position="442"/>
    </location>
</feature>
<evidence type="ECO:0000256" key="1">
    <source>
        <dbReference type="SAM" id="Coils"/>
    </source>
</evidence>
<protein>
    <submittedName>
        <fullName evidence="2">Uncharacterized protein</fullName>
    </submittedName>
</protein>
<dbReference type="Proteomes" id="UP000193920">
    <property type="component" value="Unassembled WGS sequence"/>
</dbReference>
<dbReference type="AlphaFoldDB" id="A0A1Y2E8J8"/>
<comment type="caution">
    <text evidence="2">The sequence shown here is derived from an EMBL/GenBank/DDBJ whole genome shotgun (WGS) entry which is preliminary data.</text>
</comment>
<sequence length="490" mass="57699">MLAEDNLLYRTIKNKSFNKINEGHTDTFFNNNKLYDINDDEFDINSKNSGLSLNSLIKYKTFKEYKESLEKKITLSNQNNTERKKNFYDEKFGSNKISEFSIKNSNRKFESLDKKYIISRKKLLKDLQSPKEKSTIDKHRSFQKLHISNYGYPNIKKFSRSNNLSVPTSKMTFTEKNILINDDNDSNDINSRKKEAFSIDKRMDFLDKNENNNTFKRLENITNNSLKKNSLSFGNDNKLEKVKTPNITGTYNINSLKNINENIAINPEEVTKTKRGKIIWYENEKNLNKIDKYDKLNTKKSIDDEENKNSLKIIENEIIQKNDENDEEEKIISKFLNNKKSNPIKSFNINSEGLLYSNKMKKKYDNIYMEKKEDINELLNNPKENSNLTTNCSNNLIEKSKQIKEKRKNEKMKIIEDLNEMKKAQEERYQMIEKESSEWKKTVSDIEKSMDSLKSIINNTDGIFSNLFKKGKELELEVNALKKKKNKVDK</sequence>
<reference evidence="2 3" key="1">
    <citation type="submission" date="2016-08" db="EMBL/GenBank/DDBJ databases">
        <title>A Parts List for Fungal Cellulosomes Revealed by Comparative Genomics.</title>
        <authorList>
            <consortium name="DOE Joint Genome Institute"/>
            <person name="Haitjema C.H."/>
            <person name="Gilmore S.P."/>
            <person name="Henske J.K."/>
            <person name="Solomon K.V."/>
            <person name="De Groot R."/>
            <person name="Kuo A."/>
            <person name="Mondo S.J."/>
            <person name="Salamov A.A."/>
            <person name="Labutti K."/>
            <person name="Zhao Z."/>
            <person name="Chiniquy J."/>
            <person name="Barry K."/>
            <person name="Brewer H.M."/>
            <person name="Purvine S.O."/>
            <person name="Wright A.T."/>
            <person name="Boxma B."/>
            <person name="Van Alen T."/>
            <person name="Hackstein J.H."/>
            <person name="Baker S.E."/>
            <person name="Grigoriev I.V."/>
            <person name="O'Malley M.A."/>
        </authorList>
    </citation>
    <scope>NUCLEOTIDE SEQUENCE [LARGE SCALE GENOMIC DNA]</scope>
    <source>
        <strain evidence="2 3">G1</strain>
    </source>
</reference>
<proteinExistence type="predicted"/>
<dbReference type="EMBL" id="MCOG01000048">
    <property type="protein sequence ID" value="ORY67888.1"/>
    <property type="molecule type" value="Genomic_DNA"/>
</dbReference>
<name>A0A1Y2E8J8_9FUNG</name>
<organism evidence="2 3">
    <name type="scientific">Neocallimastix californiae</name>
    <dbReference type="NCBI Taxonomy" id="1754190"/>
    <lineage>
        <taxon>Eukaryota</taxon>
        <taxon>Fungi</taxon>
        <taxon>Fungi incertae sedis</taxon>
        <taxon>Chytridiomycota</taxon>
        <taxon>Chytridiomycota incertae sedis</taxon>
        <taxon>Neocallimastigomycetes</taxon>
        <taxon>Neocallimastigales</taxon>
        <taxon>Neocallimastigaceae</taxon>
        <taxon>Neocallimastix</taxon>
    </lineage>
</organism>